<keyword evidence="3" id="KW-1185">Reference proteome</keyword>
<evidence type="ECO:0000259" key="1">
    <source>
        <dbReference type="Pfam" id="PF00069"/>
    </source>
</evidence>
<dbReference type="Gene3D" id="3.30.200.20">
    <property type="entry name" value="Phosphorylase Kinase, domain 1"/>
    <property type="match status" value="1"/>
</dbReference>
<name>A0AAU9JR45_9CILI</name>
<gene>
    <name evidence="2" type="ORF">BSTOLATCC_MIC33254</name>
</gene>
<accession>A0AAU9JR45</accession>
<dbReference type="Proteomes" id="UP001162131">
    <property type="component" value="Unassembled WGS sequence"/>
</dbReference>
<dbReference type="SUPFAM" id="SSF56112">
    <property type="entry name" value="Protein kinase-like (PK-like)"/>
    <property type="match status" value="1"/>
</dbReference>
<feature type="domain" description="Protein kinase" evidence="1">
    <location>
        <begin position="14"/>
        <end position="83"/>
    </location>
</feature>
<sequence length="83" mass="9795">MSKYVRKLLDTVNLTQGTYAVVISIINKEIGEEVAVKKFNEFEANKEARKTARREIKIPRMLKPEKYIQLKEAFLQRDFLFLC</sequence>
<dbReference type="InterPro" id="IPR011009">
    <property type="entry name" value="Kinase-like_dom_sf"/>
</dbReference>
<dbReference type="AlphaFoldDB" id="A0AAU9JR45"/>
<dbReference type="Pfam" id="PF00069">
    <property type="entry name" value="Pkinase"/>
    <property type="match status" value="1"/>
</dbReference>
<dbReference type="EMBL" id="CAJZBQ010000033">
    <property type="protein sequence ID" value="CAG9323354.1"/>
    <property type="molecule type" value="Genomic_DNA"/>
</dbReference>
<organism evidence="2 3">
    <name type="scientific">Blepharisma stoltei</name>
    <dbReference type="NCBI Taxonomy" id="1481888"/>
    <lineage>
        <taxon>Eukaryota</taxon>
        <taxon>Sar</taxon>
        <taxon>Alveolata</taxon>
        <taxon>Ciliophora</taxon>
        <taxon>Postciliodesmatophora</taxon>
        <taxon>Heterotrichea</taxon>
        <taxon>Heterotrichida</taxon>
        <taxon>Blepharismidae</taxon>
        <taxon>Blepharisma</taxon>
    </lineage>
</organism>
<dbReference type="GO" id="GO:0004672">
    <property type="term" value="F:protein kinase activity"/>
    <property type="evidence" value="ECO:0007669"/>
    <property type="project" value="InterPro"/>
</dbReference>
<proteinExistence type="predicted"/>
<reference evidence="2" key="1">
    <citation type="submission" date="2021-09" db="EMBL/GenBank/DDBJ databases">
        <authorList>
            <consortium name="AG Swart"/>
            <person name="Singh M."/>
            <person name="Singh A."/>
            <person name="Seah K."/>
            <person name="Emmerich C."/>
        </authorList>
    </citation>
    <scope>NUCLEOTIDE SEQUENCE</scope>
    <source>
        <strain evidence="2">ATCC30299</strain>
    </source>
</reference>
<comment type="caution">
    <text evidence="2">The sequence shown here is derived from an EMBL/GenBank/DDBJ whole genome shotgun (WGS) entry which is preliminary data.</text>
</comment>
<protein>
    <recommendedName>
        <fullName evidence="1">Protein kinase domain-containing protein</fullName>
    </recommendedName>
</protein>
<evidence type="ECO:0000313" key="3">
    <source>
        <dbReference type="Proteomes" id="UP001162131"/>
    </source>
</evidence>
<dbReference type="InterPro" id="IPR000719">
    <property type="entry name" value="Prot_kinase_dom"/>
</dbReference>
<dbReference type="GO" id="GO:0005524">
    <property type="term" value="F:ATP binding"/>
    <property type="evidence" value="ECO:0007669"/>
    <property type="project" value="InterPro"/>
</dbReference>
<evidence type="ECO:0000313" key="2">
    <source>
        <dbReference type="EMBL" id="CAG9323354.1"/>
    </source>
</evidence>